<sequence length="118" mass="13399">MQIPFPDDMATYFPGFEATGPGWWEHVRDGSDAHQAAMADEADPVKIQANPLRELRHRCSRSRHGDQKDHCQASGIRMFPESQDVLLPTQRYLQSPWLDLRSLCTSTASQSMVMIIDI</sequence>
<protein>
    <submittedName>
        <fullName evidence="1">Uncharacterized protein</fullName>
    </submittedName>
</protein>
<organism evidence="1 2">
    <name type="scientific">Ceratodon purpureus</name>
    <name type="common">Fire moss</name>
    <name type="synonym">Dicranum purpureum</name>
    <dbReference type="NCBI Taxonomy" id="3225"/>
    <lineage>
        <taxon>Eukaryota</taxon>
        <taxon>Viridiplantae</taxon>
        <taxon>Streptophyta</taxon>
        <taxon>Embryophyta</taxon>
        <taxon>Bryophyta</taxon>
        <taxon>Bryophytina</taxon>
        <taxon>Bryopsida</taxon>
        <taxon>Dicranidae</taxon>
        <taxon>Pseudoditrichales</taxon>
        <taxon>Ditrichaceae</taxon>
        <taxon>Ceratodon</taxon>
    </lineage>
</organism>
<comment type="caution">
    <text evidence="1">The sequence shown here is derived from an EMBL/GenBank/DDBJ whole genome shotgun (WGS) entry which is preliminary data.</text>
</comment>
<dbReference type="Proteomes" id="UP000822688">
    <property type="component" value="Chromosome 11"/>
</dbReference>
<reference evidence="1 2" key="1">
    <citation type="submission" date="2020-06" db="EMBL/GenBank/DDBJ databases">
        <title>WGS assembly of Ceratodon purpureus strain R40.</title>
        <authorList>
            <person name="Carey S.B."/>
            <person name="Jenkins J."/>
            <person name="Shu S."/>
            <person name="Lovell J.T."/>
            <person name="Sreedasyam A."/>
            <person name="Maumus F."/>
            <person name="Tiley G.P."/>
            <person name="Fernandez-Pozo N."/>
            <person name="Barry K."/>
            <person name="Chen C."/>
            <person name="Wang M."/>
            <person name="Lipzen A."/>
            <person name="Daum C."/>
            <person name="Saski C.A."/>
            <person name="Payton A.C."/>
            <person name="Mcbreen J.C."/>
            <person name="Conrad R.E."/>
            <person name="Kollar L.M."/>
            <person name="Olsson S."/>
            <person name="Huttunen S."/>
            <person name="Landis J.B."/>
            <person name="Wickett N.J."/>
            <person name="Johnson M.G."/>
            <person name="Rensing S.A."/>
            <person name="Grimwood J."/>
            <person name="Schmutz J."/>
            <person name="Mcdaniel S.F."/>
        </authorList>
    </citation>
    <scope>NUCLEOTIDE SEQUENCE [LARGE SCALE GENOMIC DNA]</scope>
    <source>
        <strain evidence="1 2">R40</strain>
    </source>
</reference>
<proteinExistence type="predicted"/>
<evidence type="ECO:0000313" key="1">
    <source>
        <dbReference type="EMBL" id="KAG0557370.1"/>
    </source>
</evidence>
<dbReference type="EMBL" id="CM026432">
    <property type="protein sequence ID" value="KAG0557370.1"/>
    <property type="molecule type" value="Genomic_DNA"/>
</dbReference>
<name>A0A8T0GEA7_CERPU</name>
<dbReference type="AlphaFoldDB" id="A0A8T0GEA7"/>
<evidence type="ECO:0000313" key="2">
    <source>
        <dbReference type="Proteomes" id="UP000822688"/>
    </source>
</evidence>
<keyword evidence="2" id="KW-1185">Reference proteome</keyword>
<accession>A0A8T0GEA7</accession>
<gene>
    <name evidence="1" type="ORF">KC19_11G124100</name>
</gene>